<comment type="caution">
    <text evidence="1">The sequence shown here is derived from an EMBL/GenBank/DDBJ whole genome shotgun (WGS) entry which is preliminary data.</text>
</comment>
<evidence type="ECO:0000313" key="1">
    <source>
        <dbReference type="EMBL" id="KKL22575.1"/>
    </source>
</evidence>
<dbReference type="AlphaFoldDB" id="A0A0F9BL56"/>
<reference evidence="1" key="1">
    <citation type="journal article" date="2015" name="Nature">
        <title>Complex archaea that bridge the gap between prokaryotes and eukaryotes.</title>
        <authorList>
            <person name="Spang A."/>
            <person name="Saw J.H."/>
            <person name="Jorgensen S.L."/>
            <person name="Zaremba-Niedzwiedzka K."/>
            <person name="Martijn J."/>
            <person name="Lind A.E."/>
            <person name="van Eijk R."/>
            <person name="Schleper C."/>
            <person name="Guy L."/>
            <person name="Ettema T.J."/>
        </authorList>
    </citation>
    <scope>NUCLEOTIDE SEQUENCE</scope>
</reference>
<dbReference type="EMBL" id="LAZR01037298">
    <property type="protein sequence ID" value="KKL22575.1"/>
    <property type="molecule type" value="Genomic_DNA"/>
</dbReference>
<sequence>MSVEHWDPAKDGPFSEEKFRKKLESSGYHVSRYHYAPGTYFPDHTHSVDINTPGCVILKFAFSSLNLPPCAP</sequence>
<organism evidence="1">
    <name type="scientific">marine sediment metagenome</name>
    <dbReference type="NCBI Taxonomy" id="412755"/>
    <lineage>
        <taxon>unclassified sequences</taxon>
        <taxon>metagenomes</taxon>
        <taxon>ecological metagenomes</taxon>
    </lineage>
</organism>
<protein>
    <submittedName>
        <fullName evidence="1">Uncharacterized protein</fullName>
    </submittedName>
</protein>
<name>A0A0F9BL56_9ZZZZ</name>
<accession>A0A0F9BL56</accession>
<gene>
    <name evidence="1" type="ORF">LCGC14_2434070</name>
</gene>
<proteinExistence type="predicted"/>